<dbReference type="InterPro" id="IPR001879">
    <property type="entry name" value="GPCR_2_extracellular_dom"/>
</dbReference>
<dbReference type="PROSITE" id="PS50227">
    <property type="entry name" value="G_PROTEIN_RECEP_F2_3"/>
    <property type="match status" value="1"/>
</dbReference>
<evidence type="ECO:0000259" key="13">
    <source>
        <dbReference type="PROSITE" id="PS50227"/>
    </source>
</evidence>
<dbReference type="Gene3D" id="4.10.1240.10">
    <property type="entry name" value="GPCR, family 2, extracellular hormone receptor domain"/>
    <property type="match status" value="1"/>
</dbReference>
<dbReference type="InterPro" id="IPR017981">
    <property type="entry name" value="GPCR_2-like_7TM"/>
</dbReference>
<evidence type="ECO:0000259" key="14">
    <source>
        <dbReference type="PROSITE" id="PS50261"/>
    </source>
</evidence>
<dbReference type="PANTHER" id="PTHR45620">
    <property type="entry name" value="PDF RECEPTOR-LIKE PROTEIN-RELATED"/>
    <property type="match status" value="1"/>
</dbReference>
<dbReference type="AlphaFoldDB" id="A0A979FXZ9"/>
<dbReference type="OMA" id="LVSTYFW"/>
<evidence type="ECO:0000313" key="15">
    <source>
        <dbReference type="Proteomes" id="UP000694843"/>
    </source>
</evidence>
<feature type="transmembrane region" description="Helical" evidence="12">
    <location>
        <begin position="215"/>
        <end position="235"/>
    </location>
</feature>
<evidence type="ECO:0000256" key="10">
    <source>
        <dbReference type="ARBA" id="ARBA00023224"/>
    </source>
</evidence>
<evidence type="ECO:0000256" key="3">
    <source>
        <dbReference type="ARBA" id="ARBA00022475"/>
    </source>
</evidence>
<dbReference type="PROSITE" id="PS50261">
    <property type="entry name" value="G_PROTEIN_RECEP_F2_4"/>
    <property type="match status" value="1"/>
</dbReference>
<dbReference type="RefSeq" id="XP_047741205.1">
    <property type="nucleotide sequence ID" value="XM_047885249.1"/>
</dbReference>
<feature type="transmembrane region" description="Helical" evidence="12">
    <location>
        <begin position="161"/>
        <end position="181"/>
    </location>
</feature>
<dbReference type="PANTHER" id="PTHR45620:SF32">
    <property type="entry name" value="DIURETIC HORMONE 31 RECEPTOR, ISOFORM C"/>
    <property type="match status" value="1"/>
</dbReference>
<dbReference type="Pfam" id="PF02793">
    <property type="entry name" value="HRM"/>
    <property type="match status" value="1"/>
</dbReference>
<sequence>AGHVAAVACPAFITGFDPELKGERICWPNATWFSHPETGRPWTNYTKCVNLYSMELHQFVNLVYVVGYAASIAAIVVSLCIFFYFKSLKCTRVSIHKNLFVSFLVNNVLWLVWTTVVTSNTRVLLLNPVWCQLLHVLMHYFLVSTYFWMLYVLMHYFLVSTYFWMLCEGLYLHTILVVTFVAEGRLLRFFLLLGWIFPVPPTALYATFRSLDVHAVRATLILVPLLGLHYLLTPFRPSSGSAMEKSYLILSAIVSSFQGLAVSLLFCFFNGEVVAVLRKKWRQRRLMTAPLCIYDPRPTYYKASLADGLTQVTAFNAAGDEDDVWPSLSPRPSPCASPSPQAYGGHKPHDPNKN</sequence>
<dbReference type="PROSITE" id="PS00650">
    <property type="entry name" value="G_PROTEIN_RECEP_F2_2"/>
    <property type="match status" value="1"/>
</dbReference>
<proteinExistence type="inferred from homology"/>
<gene>
    <name evidence="16" type="primary">LOC108667147</name>
</gene>
<dbReference type="InterPro" id="IPR050332">
    <property type="entry name" value="GPCR_2"/>
</dbReference>
<evidence type="ECO:0000256" key="12">
    <source>
        <dbReference type="SAM" id="Phobius"/>
    </source>
</evidence>
<protein>
    <submittedName>
        <fullName evidence="16">Calcitonin gene-related peptide type 1 receptor-like</fullName>
    </submittedName>
</protein>
<dbReference type="PRINTS" id="PR00249">
    <property type="entry name" value="GPCRSECRETIN"/>
</dbReference>
<comment type="subcellular location">
    <subcellularLocation>
        <location evidence="1">Cell membrane</location>
        <topology evidence="1">Multi-pass membrane protein</topology>
    </subcellularLocation>
</comment>
<keyword evidence="7 12" id="KW-0472">Membrane</keyword>
<keyword evidence="8" id="KW-0675">Receptor</keyword>
<evidence type="ECO:0000256" key="2">
    <source>
        <dbReference type="ARBA" id="ARBA00005314"/>
    </source>
</evidence>
<evidence type="ECO:0000256" key="11">
    <source>
        <dbReference type="SAM" id="MobiDB-lite"/>
    </source>
</evidence>
<organism evidence="15 16">
    <name type="scientific">Hyalella azteca</name>
    <name type="common">Amphipod</name>
    <dbReference type="NCBI Taxonomy" id="294128"/>
    <lineage>
        <taxon>Eukaryota</taxon>
        <taxon>Metazoa</taxon>
        <taxon>Ecdysozoa</taxon>
        <taxon>Arthropoda</taxon>
        <taxon>Crustacea</taxon>
        <taxon>Multicrustacea</taxon>
        <taxon>Malacostraca</taxon>
        <taxon>Eumalacostraca</taxon>
        <taxon>Peracarida</taxon>
        <taxon>Amphipoda</taxon>
        <taxon>Senticaudata</taxon>
        <taxon>Talitrida</taxon>
        <taxon>Talitroidea</taxon>
        <taxon>Hyalellidae</taxon>
        <taxon>Hyalella</taxon>
    </lineage>
</organism>
<dbReference type="InterPro" id="IPR017983">
    <property type="entry name" value="GPCR_2_secretin-like_CS"/>
</dbReference>
<evidence type="ECO:0000256" key="9">
    <source>
        <dbReference type="ARBA" id="ARBA00023180"/>
    </source>
</evidence>
<dbReference type="GO" id="GO:0007166">
    <property type="term" value="P:cell surface receptor signaling pathway"/>
    <property type="evidence" value="ECO:0007669"/>
    <property type="project" value="InterPro"/>
</dbReference>
<dbReference type="GO" id="GO:0005886">
    <property type="term" value="C:plasma membrane"/>
    <property type="evidence" value="ECO:0007669"/>
    <property type="project" value="UniProtKB-SubCell"/>
</dbReference>
<keyword evidence="9" id="KW-0325">Glycoprotein</keyword>
<keyword evidence="10" id="KW-0807">Transducer</keyword>
<evidence type="ECO:0000256" key="1">
    <source>
        <dbReference type="ARBA" id="ARBA00004651"/>
    </source>
</evidence>
<evidence type="ECO:0000256" key="4">
    <source>
        <dbReference type="ARBA" id="ARBA00022692"/>
    </source>
</evidence>
<keyword evidence="5 12" id="KW-1133">Transmembrane helix</keyword>
<evidence type="ECO:0000256" key="8">
    <source>
        <dbReference type="ARBA" id="ARBA00023170"/>
    </source>
</evidence>
<dbReference type="KEGG" id="hazt:108667147"/>
<evidence type="ECO:0000256" key="7">
    <source>
        <dbReference type="ARBA" id="ARBA00023136"/>
    </source>
</evidence>
<dbReference type="GO" id="GO:0008528">
    <property type="term" value="F:G protein-coupled peptide receptor activity"/>
    <property type="evidence" value="ECO:0007669"/>
    <property type="project" value="TreeGrafter"/>
</dbReference>
<evidence type="ECO:0000256" key="5">
    <source>
        <dbReference type="ARBA" id="ARBA00022989"/>
    </source>
</evidence>
<feature type="domain" description="G-protein coupled receptors family 2 profile 2" evidence="14">
    <location>
        <begin position="60"/>
        <end position="212"/>
    </location>
</feature>
<dbReference type="Gene3D" id="1.20.1070.10">
    <property type="entry name" value="Rhodopsin 7-helix transmembrane proteins"/>
    <property type="match status" value="3"/>
</dbReference>
<keyword evidence="3" id="KW-1003">Cell membrane</keyword>
<feature type="non-terminal residue" evidence="16">
    <location>
        <position position="1"/>
    </location>
</feature>
<feature type="region of interest" description="Disordered" evidence="11">
    <location>
        <begin position="323"/>
        <end position="354"/>
    </location>
</feature>
<feature type="transmembrane region" description="Helical" evidence="12">
    <location>
        <begin position="187"/>
        <end position="208"/>
    </location>
</feature>
<keyword evidence="15" id="KW-1185">Reference proteome</keyword>
<evidence type="ECO:0000313" key="16">
    <source>
        <dbReference type="RefSeq" id="XP_047741205.1"/>
    </source>
</evidence>
<accession>A0A979FXZ9</accession>
<dbReference type="Proteomes" id="UP000694843">
    <property type="component" value="Unplaced"/>
</dbReference>
<feature type="transmembrane region" description="Helical" evidence="12">
    <location>
        <begin position="62"/>
        <end position="85"/>
    </location>
</feature>
<dbReference type="Pfam" id="PF00002">
    <property type="entry name" value="7tm_2"/>
    <property type="match status" value="3"/>
</dbReference>
<name>A0A979FXZ9_HYAAZ</name>
<dbReference type="GeneID" id="108667147"/>
<keyword evidence="6" id="KW-0297">G-protein coupled receptor</keyword>
<keyword evidence="4 12" id="KW-0812">Transmembrane</keyword>
<dbReference type="SUPFAM" id="SSF111418">
    <property type="entry name" value="Hormone receptor domain"/>
    <property type="match status" value="1"/>
</dbReference>
<feature type="domain" description="G-protein coupled receptors family 2 profile 1" evidence="13">
    <location>
        <begin position="1"/>
        <end position="52"/>
    </location>
</feature>
<reference evidence="16" key="1">
    <citation type="submission" date="2025-08" db="UniProtKB">
        <authorList>
            <consortium name="RefSeq"/>
        </authorList>
    </citation>
    <scope>IDENTIFICATION</scope>
</reference>
<feature type="transmembrane region" description="Helical" evidence="12">
    <location>
        <begin position="136"/>
        <end position="154"/>
    </location>
</feature>
<dbReference type="OrthoDB" id="16753at2759"/>
<dbReference type="InterPro" id="IPR000832">
    <property type="entry name" value="GPCR_2_secretin-like"/>
</dbReference>
<dbReference type="GO" id="GO:0007188">
    <property type="term" value="P:adenylate cyclase-modulating G protein-coupled receptor signaling pathway"/>
    <property type="evidence" value="ECO:0007669"/>
    <property type="project" value="TreeGrafter"/>
</dbReference>
<dbReference type="InterPro" id="IPR036445">
    <property type="entry name" value="GPCR_2_extracell_dom_sf"/>
</dbReference>
<comment type="similarity">
    <text evidence="2">Belongs to the G-protein coupled receptor 2 family.</text>
</comment>
<feature type="transmembrane region" description="Helical" evidence="12">
    <location>
        <begin position="97"/>
        <end position="116"/>
    </location>
</feature>
<feature type="transmembrane region" description="Helical" evidence="12">
    <location>
        <begin position="247"/>
        <end position="277"/>
    </location>
</feature>
<evidence type="ECO:0000256" key="6">
    <source>
        <dbReference type="ARBA" id="ARBA00023040"/>
    </source>
</evidence>